<feature type="transmembrane region" description="Helical" evidence="1">
    <location>
        <begin position="208"/>
        <end position="226"/>
    </location>
</feature>
<dbReference type="PANTHER" id="PTHR34289">
    <property type="entry name" value="PROTEIN, PUTATIVE (DUF819)-RELATED"/>
    <property type="match status" value="1"/>
</dbReference>
<feature type="transmembrane region" description="Helical" evidence="1">
    <location>
        <begin position="94"/>
        <end position="114"/>
    </location>
</feature>
<feature type="transmembrane region" description="Helical" evidence="1">
    <location>
        <begin position="238"/>
        <end position="266"/>
    </location>
</feature>
<dbReference type="KEGG" id="ebm:SG0102_29190"/>
<dbReference type="Pfam" id="PF05684">
    <property type="entry name" value="DUF819"/>
    <property type="match status" value="1"/>
</dbReference>
<feature type="transmembrane region" description="Helical" evidence="1">
    <location>
        <begin position="150"/>
        <end position="172"/>
    </location>
</feature>
<dbReference type="PANTHER" id="PTHR34289:SF8">
    <property type="entry name" value="DUF819 DOMAIN-CONTAINING PROTEIN"/>
    <property type="match status" value="1"/>
</dbReference>
<feature type="transmembrane region" description="Helical" evidence="1">
    <location>
        <begin position="126"/>
        <end position="144"/>
    </location>
</feature>
<protein>
    <submittedName>
        <fullName evidence="2">Membrane protein</fullName>
    </submittedName>
</protein>
<evidence type="ECO:0000313" key="3">
    <source>
        <dbReference type="Proteomes" id="UP000268059"/>
    </source>
</evidence>
<dbReference type="InParanoid" id="A0A3G9JHY1"/>
<keyword evidence="1" id="KW-0472">Membrane</keyword>
<dbReference type="AlphaFoldDB" id="A0A3G9JHY1"/>
<feature type="transmembrane region" description="Helical" evidence="1">
    <location>
        <begin position="278"/>
        <end position="300"/>
    </location>
</feature>
<dbReference type="InterPro" id="IPR008537">
    <property type="entry name" value="DUF819"/>
</dbReference>
<keyword evidence="1" id="KW-1133">Transmembrane helix</keyword>
<gene>
    <name evidence="2" type="ORF">SG0102_29190</name>
</gene>
<feature type="transmembrane region" description="Helical" evidence="1">
    <location>
        <begin position="32"/>
        <end position="51"/>
    </location>
</feature>
<name>A0A3G9JHY1_9FIRM</name>
<accession>A0A3G9JHY1</accession>
<reference evidence="2 3" key="1">
    <citation type="submission" date="2018-11" db="EMBL/GenBank/DDBJ databases">
        <title>Novel Erysipelotrichaceae bacterium isolated from small intestine of a swine.</title>
        <authorList>
            <person name="Kim J.S."/>
            <person name="Choe H."/>
            <person name="Lee Y.R."/>
            <person name="Kim K.M."/>
            <person name="Park D.S."/>
        </authorList>
    </citation>
    <scope>NUCLEOTIDE SEQUENCE [LARGE SCALE GENOMIC DNA]</scope>
    <source>
        <strain evidence="2 3">SG0102</strain>
    </source>
</reference>
<organism evidence="2 3">
    <name type="scientific">Intestinibaculum porci</name>
    <dbReference type="NCBI Taxonomy" id="2487118"/>
    <lineage>
        <taxon>Bacteria</taxon>
        <taxon>Bacillati</taxon>
        <taxon>Bacillota</taxon>
        <taxon>Erysipelotrichia</taxon>
        <taxon>Erysipelotrichales</taxon>
        <taxon>Erysipelotrichaceae</taxon>
        <taxon>Intestinibaculum</taxon>
    </lineage>
</organism>
<feature type="transmembrane region" description="Helical" evidence="1">
    <location>
        <begin position="9"/>
        <end position="26"/>
    </location>
</feature>
<dbReference type="EMBL" id="AP019309">
    <property type="protein sequence ID" value="BBH27985.1"/>
    <property type="molecule type" value="Genomic_DNA"/>
</dbReference>
<dbReference type="RefSeq" id="WP_125120659.1">
    <property type="nucleotide sequence ID" value="NZ_AP019309.1"/>
</dbReference>
<dbReference type="Proteomes" id="UP000268059">
    <property type="component" value="Chromosome"/>
</dbReference>
<sequence length="390" mass="42910">MSLINSHQTLLLFAILCLIASLSIYLERYQWGRNITGCVIALLLGMALSNLHIIPTTSKAYDFVWDQIVPLSIPLLLFQANLKTIYQESGRMLIIYLLSSVGTLLGGLLGYLLLRHILTMKVLPMLIGTYTGGSMNLIAMADAFHVSQNVVSASIVADNLTMVLYFFVLIVLPSQSWILKHFKHPYIDHDLQEISVEKHHHDVSLEELAFCLSISLAIVAISTLLGETFDKLIPTNNFALAFLHGILSSKYLLMTTLTMVLATLFGKTFRKMEIANTLGTYMMYIFFAVIGVPASIAMMLKRAPLLVIFTLIICFTNLLFTLAAGKLLHFSIEEILIASNANVGGPTTACAMANARGWKALIVPSLLMGTLGYIIGNYLGIFSGLLIGLK</sequence>
<evidence type="ECO:0000256" key="1">
    <source>
        <dbReference type="SAM" id="Phobius"/>
    </source>
</evidence>
<dbReference type="OrthoDB" id="653763at2"/>
<dbReference type="FunCoup" id="A0A3G9JHY1">
    <property type="interactions" value="23"/>
</dbReference>
<evidence type="ECO:0000313" key="2">
    <source>
        <dbReference type="EMBL" id="BBH27985.1"/>
    </source>
</evidence>
<proteinExistence type="predicted"/>
<keyword evidence="3" id="KW-1185">Reference proteome</keyword>
<feature type="transmembrane region" description="Helical" evidence="1">
    <location>
        <begin position="306"/>
        <end position="325"/>
    </location>
</feature>
<feature type="transmembrane region" description="Helical" evidence="1">
    <location>
        <begin position="366"/>
        <end position="389"/>
    </location>
</feature>
<keyword evidence="1" id="KW-0812">Transmembrane</keyword>